<evidence type="ECO:0000256" key="8">
    <source>
        <dbReference type="ARBA" id="ARBA00023273"/>
    </source>
</evidence>
<dbReference type="Proteomes" id="UP000789595">
    <property type="component" value="Unassembled WGS sequence"/>
</dbReference>
<name>A0A8J2SGI0_9STRA</name>
<keyword evidence="8" id="KW-0966">Cell projection</keyword>
<reference evidence="10" key="1">
    <citation type="submission" date="2021-11" db="EMBL/GenBank/DDBJ databases">
        <authorList>
            <consortium name="Genoscope - CEA"/>
            <person name="William W."/>
        </authorList>
    </citation>
    <scope>NUCLEOTIDE SEQUENCE</scope>
</reference>
<accession>A0A8J2SGI0</accession>
<evidence type="ECO:0000313" key="10">
    <source>
        <dbReference type="EMBL" id="CAH0371893.1"/>
    </source>
</evidence>
<dbReference type="AlphaFoldDB" id="A0A8J2SGI0"/>
<sequence>MANSAYTHTTSPKPLLSKMKKTTYRAEDEENIITNNIMFDRRVVRGNTYAAQVVTHNTQREVERMRYESERTLRRDATCQRKERLAKPSTPPPAEGRAHIKAQTDTFLEELSDRPVESEAVTQTEAILDRPPSPLFIPSKTGVDKETDIPGGDLFDFDIEVKPILEVLVGKTLRVSMMEVMEEAELDAIQRRQMEFEQMRNAELVEVQRLDAEASRRFAEKQRRFTQETDRLRQQAELGQKVAARAFARSYLANLSELAFDQLEDSGHFVDPVEKEIQDSFIPWLFDSVVETTNNHISSSSCVDALIVDAIELASNLQSDVIKQIKQKERARVFAVEDAQEIKEAEGTAK</sequence>
<evidence type="ECO:0000256" key="2">
    <source>
        <dbReference type="ARBA" id="ARBA00006737"/>
    </source>
</evidence>
<comment type="similarity">
    <text evidence="2">Belongs to the flagellar radial spoke RSP3 family.</text>
</comment>
<feature type="region of interest" description="Disordered" evidence="9">
    <location>
        <begin position="67"/>
        <end position="99"/>
    </location>
</feature>
<keyword evidence="11" id="KW-1185">Reference proteome</keyword>
<dbReference type="InterPro" id="IPR009290">
    <property type="entry name" value="Radial_spoke_3"/>
</dbReference>
<dbReference type="OrthoDB" id="313308at2759"/>
<feature type="compositionally biased region" description="Basic and acidic residues" evidence="9">
    <location>
        <begin position="67"/>
        <end position="86"/>
    </location>
</feature>
<gene>
    <name evidence="10" type="ORF">PECAL_3P18570</name>
</gene>
<evidence type="ECO:0000313" key="11">
    <source>
        <dbReference type="Proteomes" id="UP000789595"/>
    </source>
</evidence>
<keyword evidence="6" id="KW-0969">Cilium</keyword>
<evidence type="ECO:0000256" key="1">
    <source>
        <dbReference type="ARBA" id="ARBA00004611"/>
    </source>
</evidence>
<organism evidence="10 11">
    <name type="scientific">Pelagomonas calceolata</name>
    <dbReference type="NCBI Taxonomy" id="35677"/>
    <lineage>
        <taxon>Eukaryota</taxon>
        <taxon>Sar</taxon>
        <taxon>Stramenopiles</taxon>
        <taxon>Ochrophyta</taxon>
        <taxon>Pelagophyceae</taxon>
        <taxon>Pelagomonadales</taxon>
        <taxon>Pelagomonadaceae</taxon>
        <taxon>Pelagomonas</taxon>
    </lineage>
</organism>
<dbReference type="PANTHER" id="PTHR21648">
    <property type="entry name" value="FLAGELLAR RADIAL SPOKE PROTEIN 3"/>
    <property type="match status" value="1"/>
</dbReference>
<dbReference type="EMBL" id="CAKKNE010000003">
    <property type="protein sequence ID" value="CAH0371893.1"/>
    <property type="molecule type" value="Genomic_DNA"/>
</dbReference>
<evidence type="ECO:0000256" key="5">
    <source>
        <dbReference type="ARBA" id="ARBA00022846"/>
    </source>
</evidence>
<evidence type="ECO:0000256" key="3">
    <source>
        <dbReference type="ARBA" id="ARBA00022490"/>
    </source>
</evidence>
<keyword evidence="7" id="KW-0206">Cytoskeleton</keyword>
<evidence type="ECO:0008006" key="12">
    <source>
        <dbReference type="Google" id="ProtNLM"/>
    </source>
</evidence>
<dbReference type="GO" id="GO:0005929">
    <property type="term" value="C:cilium"/>
    <property type="evidence" value="ECO:0007669"/>
    <property type="project" value="TreeGrafter"/>
</dbReference>
<comment type="caution">
    <text evidence="10">The sequence shown here is derived from an EMBL/GenBank/DDBJ whole genome shotgun (WGS) entry which is preliminary data.</text>
</comment>
<evidence type="ECO:0000256" key="7">
    <source>
        <dbReference type="ARBA" id="ARBA00023212"/>
    </source>
</evidence>
<dbReference type="Pfam" id="PF06098">
    <property type="entry name" value="Radial_spoke_3"/>
    <property type="match status" value="1"/>
</dbReference>
<keyword evidence="3" id="KW-0963">Cytoplasm</keyword>
<comment type="subcellular location">
    <subcellularLocation>
        <location evidence="1">Cytoplasm</location>
        <location evidence="1">Cytoskeleton</location>
        <location evidence="1">Flagellum axoneme</location>
    </subcellularLocation>
</comment>
<keyword evidence="4" id="KW-0597">Phosphoprotein</keyword>
<dbReference type="PANTHER" id="PTHR21648:SF0">
    <property type="entry name" value="RADIAL SPOKE HEAD PROTEIN 3 HOMOLOG"/>
    <property type="match status" value="1"/>
</dbReference>
<evidence type="ECO:0000256" key="9">
    <source>
        <dbReference type="SAM" id="MobiDB-lite"/>
    </source>
</evidence>
<protein>
    <recommendedName>
        <fullName evidence="12">Radial spoke protein 3</fullName>
    </recommendedName>
</protein>
<keyword evidence="5" id="KW-0282">Flagellum</keyword>
<evidence type="ECO:0000256" key="6">
    <source>
        <dbReference type="ARBA" id="ARBA00023069"/>
    </source>
</evidence>
<evidence type="ECO:0000256" key="4">
    <source>
        <dbReference type="ARBA" id="ARBA00022553"/>
    </source>
</evidence>
<proteinExistence type="inferred from homology"/>
<feature type="region of interest" description="Disordered" evidence="9">
    <location>
        <begin position="112"/>
        <end position="143"/>
    </location>
</feature>